<dbReference type="InterPro" id="IPR017853">
    <property type="entry name" value="GH"/>
</dbReference>
<evidence type="ECO:0000256" key="1">
    <source>
        <dbReference type="ARBA" id="ARBA00004196"/>
    </source>
</evidence>
<evidence type="ECO:0000256" key="8">
    <source>
        <dbReference type="ARBA" id="ARBA00023180"/>
    </source>
</evidence>
<keyword evidence="9 10" id="KW-0449">Lipoprotein</keyword>
<feature type="transmembrane region" description="Helical" evidence="12">
    <location>
        <begin position="423"/>
        <end position="445"/>
    </location>
</feature>
<dbReference type="PANTHER" id="PTHR31468">
    <property type="entry name" value="1,3-BETA-GLUCANOSYLTRANSFERASE GAS1"/>
    <property type="match status" value="1"/>
</dbReference>
<evidence type="ECO:0000313" key="13">
    <source>
        <dbReference type="EMBL" id="KAG7194935.1"/>
    </source>
</evidence>
<sequence length="446" mass="48607">MSVTLALDPVTVKGNAFFVGDTRFYIKGVAYQPGGSSDLSDPLSDPEICKRDITYFKELGINTIRVYSVDNTADHDECMAALADAGIYLLLDVNIPDASISRSDPECSYNGMYLEQVFATVKMFAEYDNVLGFFAANEVINTAGTSNTAPYVKAVVRDMKNFLYQRGLRQIPVGYSAADIDEIRLDTANFFNCGNDSMARVDMFGFNDYSWCGRASSFTISGYDKKVEEFGNYSIPLFFSEFGCNTQRPRLWNEVESLYSTDMSAVFSGGLAYEYSEEKNNYGLVELSGDSVELLEDFTNLAAKFNSTADPLGDGGYKQNGVYSTCPELGADWNSTNVIPDTPQYGEMMIYGEIEPQGGGYNASTQWACTMNQFLVSQASSLLLKASSRTSASSKSWVETTSAGSSSSGSSSSSSSSSKKNDAVGAFTYPTIMTVIVSALVNYFVL</sequence>
<dbReference type="OrthoDB" id="421038at2759"/>
<gene>
    <name evidence="13" type="ORF">KQ657_004044</name>
</gene>
<dbReference type="AlphaFoldDB" id="A0A9P7VC03"/>
<protein>
    <recommendedName>
        <fullName evidence="10">1,3-beta-glucanosyltransferase</fullName>
        <ecNumber evidence="10">2.4.1.-</ecNumber>
    </recommendedName>
</protein>
<keyword evidence="8" id="KW-0325">Glycoprotein</keyword>
<comment type="subcellular location">
    <subcellularLocation>
        <location evidence="1">Cell envelope</location>
    </subcellularLocation>
    <subcellularLocation>
        <location evidence="10">Cell membrane</location>
        <topology evidence="10">Lipid-anchor</topology>
        <topology evidence="10">GPI-anchor</topology>
    </subcellularLocation>
    <subcellularLocation>
        <location evidence="2">Membrane</location>
        <topology evidence="2">Lipid-anchor</topology>
        <topology evidence="2">GPI-anchor</topology>
    </subcellularLocation>
</comment>
<evidence type="ECO:0000256" key="3">
    <source>
        <dbReference type="ARBA" id="ARBA00007528"/>
    </source>
</evidence>
<feature type="region of interest" description="Disordered" evidence="11">
    <location>
        <begin position="397"/>
        <end position="421"/>
    </location>
</feature>
<dbReference type="Pfam" id="PF03198">
    <property type="entry name" value="Glyco_hydro_72"/>
    <property type="match status" value="1"/>
</dbReference>
<dbReference type="Gene3D" id="3.20.20.80">
    <property type="entry name" value="Glycosidases"/>
    <property type="match status" value="1"/>
</dbReference>
<evidence type="ECO:0000256" key="7">
    <source>
        <dbReference type="ARBA" id="ARBA00023136"/>
    </source>
</evidence>
<evidence type="ECO:0000256" key="4">
    <source>
        <dbReference type="ARBA" id="ARBA00022622"/>
    </source>
</evidence>
<comment type="similarity">
    <text evidence="3 10">Belongs to the glycosyl hydrolase 72 family.</text>
</comment>
<dbReference type="GO" id="GO:0098552">
    <property type="term" value="C:side of membrane"/>
    <property type="evidence" value="ECO:0007669"/>
    <property type="project" value="UniProtKB-KW"/>
</dbReference>
<organism evidence="13 14">
    <name type="scientific">Scheffersomyces spartinae</name>
    <dbReference type="NCBI Taxonomy" id="45513"/>
    <lineage>
        <taxon>Eukaryota</taxon>
        <taxon>Fungi</taxon>
        <taxon>Dikarya</taxon>
        <taxon>Ascomycota</taxon>
        <taxon>Saccharomycotina</taxon>
        <taxon>Pichiomycetes</taxon>
        <taxon>Debaryomycetaceae</taxon>
        <taxon>Scheffersomyces</taxon>
    </lineage>
</organism>
<dbReference type="EMBL" id="JAHMUF010000005">
    <property type="protein sequence ID" value="KAG7194935.1"/>
    <property type="molecule type" value="Genomic_DNA"/>
</dbReference>
<dbReference type="InterPro" id="IPR004886">
    <property type="entry name" value="Glucanosyltransferase"/>
</dbReference>
<dbReference type="RefSeq" id="XP_043050482.1">
    <property type="nucleotide sequence ID" value="XM_043194731.1"/>
</dbReference>
<dbReference type="EC" id="2.4.1.-" evidence="10"/>
<dbReference type="FunFam" id="3.20.20.80:FF:000032">
    <property type="entry name" value="1,3-beta-glucanosyltransferase"/>
    <property type="match status" value="1"/>
</dbReference>
<dbReference type="Proteomes" id="UP000790833">
    <property type="component" value="Unassembled WGS sequence"/>
</dbReference>
<keyword evidence="4 10" id="KW-0336">GPI-anchor</keyword>
<evidence type="ECO:0000256" key="10">
    <source>
        <dbReference type="RuleBase" id="RU361209"/>
    </source>
</evidence>
<keyword evidence="7 10" id="KW-0472">Membrane</keyword>
<feature type="compositionally biased region" description="Low complexity" evidence="11">
    <location>
        <begin position="397"/>
        <end position="418"/>
    </location>
</feature>
<evidence type="ECO:0000256" key="11">
    <source>
        <dbReference type="SAM" id="MobiDB-lite"/>
    </source>
</evidence>
<accession>A0A9P7VC03</accession>
<proteinExistence type="inferred from homology"/>
<dbReference type="GeneID" id="66117418"/>
<dbReference type="GO" id="GO:0042124">
    <property type="term" value="F:1,3-beta-glucanosyltransferase activity"/>
    <property type="evidence" value="ECO:0007669"/>
    <property type="project" value="TreeGrafter"/>
</dbReference>
<evidence type="ECO:0000256" key="2">
    <source>
        <dbReference type="ARBA" id="ARBA00004589"/>
    </source>
</evidence>
<reference evidence="13" key="1">
    <citation type="submission" date="2021-03" db="EMBL/GenBank/DDBJ databases">
        <authorList>
            <person name="Palmer J.M."/>
        </authorList>
    </citation>
    <scope>NUCLEOTIDE SEQUENCE</scope>
    <source>
        <strain evidence="13">ARV_011</strain>
    </source>
</reference>
<evidence type="ECO:0000313" key="14">
    <source>
        <dbReference type="Proteomes" id="UP000790833"/>
    </source>
</evidence>
<keyword evidence="12" id="KW-1133">Transmembrane helix</keyword>
<dbReference type="SUPFAM" id="SSF51445">
    <property type="entry name" value="(Trans)glycosidases"/>
    <property type="match status" value="1"/>
</dbReference>
<dbReference type="PANTHER" id="PTHR31468:SF5">
    <property type="entry name" value="1,3-BETA-GLUCANOSYLTRANSFERASE GAS5"/>
    <property type="match status" value="1"/>
</dbReference>
<dbReference type="GO" id="GO:0005886">
    <property type="term" value="C:plasma membrane"/>
    <property type="evidence" value="ECO:0007669"/>
    <property type="project" value="UniProtKB-SubCell"/>
</dbReference>
<dbReference type="GO" id="GO:0031505">
    <property type="term" value="P:fungal-type cell wall organization"/>
    <property type="evidence" value="ECO:0007669"/>
    <property type="project" value="TreeGrafter"/>
</dbReference>
<keyword evidence="6" id="KW-0732">Signal</keyword>
<keyword evidence="12" id="KW-0812">Transmembrane</keyword>
<evidence type="ECO:0000256" key="12">
    <source>
        <dbReference type="SAM" id="Phobius"/>
    </source>
</evidence>
<dbReference type="GO" id="GO:0071970">
    <property type="term" value="P:fungal-type cell wall (1-&gt;3)-beta-D-glucan biosynthetic process"/>
    <property type="evidence" value="ECO:0007669"/>
    <property type="project" value="TreeGrafter"/>
</dbReference>
<comment type="function">
    <text evidence="10">Splits internally a 1,3-beta-glucan molecule and transfers the newly generated reducing end (the donor) to the non-reducing end of another 1,3-beta-glucan molecule (the acceptor) forming a 1,3-beta linkage, resulting in the elongation of 1,3-beta-glucan chains in the cell wall.</text>
</comment>
<dbReference type="GO" id="GO:0009277">
    <property type="term" value="C:fungal-type cell wall"/>
    <property type="evidence" value="ECO:0007669"/>
    <property type="project" value="UniProtKB-ARBA"/>
</dbReference>
<name>A0A9P7VC03_9ASCO</name>
<evidence type="ECO:0000256" key="6">
    <source>
        <dbReference type="ARBA" id="ARBA00022729"/>
    </source>
</evidence>
<evidence type="ECO:0000256" key="9">
    <source>
        <dbReference type="ARBA" id="ARBA00023288"/>
    </source>
</evidence>
<evidence type="ECO:0000256" key="5">
    <source>
        <dbReference type="ARBA" id="ARBA00022679"/>
    </source>
</evidence>
<keyword evidence="14" id="KW-1185">Reference proteome</keyword>
<keyword evidence="5 10" id="KW-0808">Transferase</keyword>
<comment type="caution">
    <text evidence="13">The sequence shown here is derived from an EMBL/GenBank/DDBJ whole genome shotgun (WGS) entry which is preliminary data.</text>
</comment>